<feature type="transmembrane region" description="Helical" evidence="1">
    <location>
        <begin position="69"/>
        <end position="89"/>
    </location>
</feature>
<feature type="transmembrane region" description="Helical" evidence="1">
    <location>
        <begin position="6"/>
        <end position="24"/>
    </location>
</feature>
<keyword evidence="1" id="KW-0812">Transmembrane</keyword>
<keyword evidence="1" id="KW-0472">Membrane</keyword>
<organism evidence="2 3">
    <name type="scientific">Rubrivivax gelatinosus</name>
    <name type="common">Rhodocyclus gelatinosus</name>
    <name type="synonym">Rhodopseudomonas gelatinosa</name>
    <dbReference type="NCBI Taxonomy" id="28068"/>
    <lineage>
        <taxon>Bacteria</taxon>
        <taxon>Pseudomonadati</taxon>
        <taxon>Pseudomonadota</taxon>
        <taxon>Betaproteobacteria</taxon>
        <taxon>Burkholderiales</taxon>
        <taxon>Sphaerotilaceae</taxon>
        <taxon>Rubrivivax</taxon>
    </lineage>
</organism>
<gene>
    <name evidence="2" type="ORF">CKO43_19290</name>
</gene>
<name>A0ABS1DXU4_RUBGE</name>
<keyword evidence="1" id="KW-1133">Transmembrane helix</keyword>
<evidence type="ECO:0000313" key="3">
    <source>
        <dbReference type="Proteomes" id="UP001041814"/>
    </source>
</evidence>
<reference evidence="2" key="1">
    <citation type="submission" date="2017-08" db="EMBL/GenBank/DDBJ databases">
        <authorList>
            <person name="Imhoff J.F."/>
            <person name="Rahn T."/>
            <person name="Kuenzel S."/>
            <person name="Neulinger S.C."/>
        </authorList>
    </citation>
    <scope>NUCLEOTIDE SEQUENCE</scope>
    <source>
        <strain evidence="2">IM 151</strain>
    </source>
</reference>
<evidence type="ECO:0000256" key="1">
    <source>
        <dbReference type="SAM" id="Phobius"/>
    </source>
</evidence>
<evidence type="ECO:0000313" key="2">
    <source>
        <dbReference type="EMBL" id="MBK1714909.1"/>
    </source>
</evidence>
<comment type="caution">
    <text evidence="2">The sequence shown here is derived from an EMBL/GenBank/DDBJ whole genome shotgun (WGS) entry which is preliminary data.</text>
</comment>
<dbReference type="InterPro" id="IPR021762">
    <property type="entry name" value="DUF3325"/>
</dbReference>
<evidence type="ECO:0008006" key="4">
    <source>
        <dbReference type="Google" id="ProtNLM"/>
    </source>
</evidence>
<accession>A0ABS1DXU4</accession>
<sequence>MSEPALMLAAAILCALAGFAWLALAMEVHWQQVHGGGTGPRRRLRLLGAGGLVASLLLCLQADPPSMAALVWLMLLAGAVLAVALLLAWRPALLRLAWPRRG</sequence>
<dbReference type="Proteomes" id="UP001041814">
    <property type="component" value="Unassembled WGS sequence"/>
</dbReference>
<dbReference type="EMBL" id="NRRU01000086">
    <property type="protein sequence ID" value="MBK1714909.1"/>
    <property type="molecule type" value="Genomic_DNA"/>
</dbReference>
<dbReference type="Pfam" id="PF11804">
    <property type="entry name" value="DUF3325"/>
    <property type="match status" value="1"/>
</dbReference>
<protein>
    <recommendedName>
        <fullName evidence="4">DUF3325 domain-containing protein</fullName>
    </recommendedName>
</protein>
<proteinExistence type="predicted"/>
<keyword evidence="3" id="KW-1185">Reference proteome</keyword>
<feature type="transmembrane region" description="Helical" evidence="1">
    <location>
        <begin position="44"/>
        <end position="63"/>
    </location>
</feature>
<reference evidence="2" key="2">
    <citation type="journal article" date="2020" name="Microorganisms">
        <title>Osmotic Adaptation and Compatible Solute Biosynthesis of Phototrophic Bacteria as Revealed from Genome Analyses.</title>
        <authorList>
            <person name="Imhoff J.F."/>
            <person name="Rahn T."/>
            <person name="Kunzel S."/>
            <person name="Keller A."/>
            <person name="Neulinger S.C."/>
        </authorList>
    </citation>
    <scope>NUCLEOTIDE SEQUENCE</scope>
    <source>
        <strain evidence="2">IM 151</strain>
    </source>
</reference>
<dbReference type="RefSeq" id="WP_200379649.1">
    <property type="nucleotide sequence ID" value="NZ_NRRU01000086.1"/>
</dbReference>